<feature type="compositionally biased region" description="Polar residues" evidence="2">
    <location>
        <begin position="388"/>
        <end position="400"/>
    </location>
</feature>
<reference evidence="3 4" key="1">
    <citation type="submission" date="2017-09" db="EMBL/GenBank/DDBJ databases">
        <title>Phase variable restriction modification systems are present in the genome sequences of periodontal pathogens Prevotella intermedia, Tannerella forsythia and Porphyromonas gingivalis.</title>
        <authorList>
            <person name="Haigh R.D."/>
            <person name="Crawford L."/>
            <person name="Ralph J."/>
            <person name="Wanford J."/>
            <person name="Vartoukian S.R."/>
            <person name="Hijazib K."/>
            <person name="Wade W."/>
            <person name="Oggioni M.R."/>
        </authorList>
    </citation>
    <scope>NUCLEOTIDE SEQUENCE [LARGE SCALE GENOMIC DNA]</scope>
    <source>
        <strain evidence="3 4">WW11663</strain>
    </source>
</reference>
<comment type="caution">
    <text evidence="3">The sequence shown here is derived from an EMBL/GenBank/DDBJ whole genome shotgun (WGS) entry which is preliminary data.</text>
</comment>
<dbReference type="InterPro" id="IPR029024">
    <property type="entry name" value="TerB-like"/>
</dbReference>
<dbReference type="SUPFAM" id="SSF48452">
    <property type="entry name" value="TPR-like"/>
    <property type="match status" value="1"/>
</dbReference>
<dbReference type="SUPFAM" id="SSF158682">
    <property type="entry name" value="TerB-like"/>
    <property type="match status" value="1"/>
</dbReference>
<dbReference type="Proteomes" id="UP000219259">
    <property type="component" value="Unassembled WGS sequence"/>
</dbReference>
<evidence type="ECO:0000256" key="2">
    <source>
        <dbReference type="SAM" id="MobiDB-lite"/>
    </source>
</evidence>
<feature type="repeat" description="TPR" evidence="1">
    <location>
        <begin position="233"/>
        <end position="266"/>
    </location>
</feature>
<dbReference type="RefSeq" id="WP_097531348.1">
    <property type="nucleotide sequence ID" value="NZ_NSLJ01000020.1"/>
</dbReference>
<keyword evidence="1" id="KW-0802">TPR repeat</keyword>
<organism evidence="3 4">
    <name type="scientific">Tannerella forsythia</name>
    <name type="common">Bacteroides forsythus</name>
    <dbReference type="NCBI Taxonomy" id="28112"/>
    <lineage>
        <taxon>Bacteria</taxon>
        <taxon>Pseudomonadati</taxon>
        <taxon>Bacteroidota</taxon>
        <taxon>Bacteroidia</taxon>
        <taxon>Bacteroidales</taxon>
        <taxon>Tannerellaceae</taxon>
        <taxon>Tannerella</taxon>
    </lineage>
</organism>
<evidence type="ECO:0000313" key="3">
    <source>
        <dbReference type="EMBL" id="PDP43423.1"/>
    </source>
</evidence>
<dbReference type="AlphaFoldDB" id="A0A2A6E7B8"/>
<dbReference type="Gene3D" id="1.25.40.10">
    <property type="entry name" value="Tetratricopeptide repeat domain"/>
    <property type="match status" value="1"/>
</dbReference>
<proteinExistence type="predicted"/>
<sequence length="660" mass="76929">MDIKKQIRQTFVSKARGLKNAYHNGSDIFYIDIPEETKGAIRKNFQLSFDEDILFFRDTSFWSSSDQGMVITTSGIHLLPENNSPEEIYAIGWSDILKVEYKDLNIYISYYDGDLLPLEINFFFKKNNVDPEYAQYFADVLTEIACLCEPQDPSDDMLSNIFMLIEEEKFSEAYAAINEYQALYGYQPYFGWEKVQMAMKQKDFSKAQYESERLLQAIEEEVDNPEAFNEEKSGALNAIGYIYLQQENYAEARRYYFNSIQFSPYEESKNFRHQKFQDIDKKYSEHFAELDFNQRKLLLPVNKINSLDSKQIAVMRMDFSGALQFPIGHPIADQLYVAHPYISGRYIPFEDYDLTFLEDRLREFCWLAQCLGATEVTIESEKDKSFDNKTNTSSSYSGKASPSHIKVSVEGSYEKNREDSRFEQLRNKLSLNQKFSPSQKPFVPDGLVWYEHEASWKRLATQRLQGGLLEHVERMASNNHESAMVKASDLVSLKAEFMELIQIEGQYKKEKEVESSFKKKENISLRIHVTFAPINQLNGMNHSEPAQLPDHLTEKEKEYIEEYKECYTSNNGDFSAKEVRLLERIRKSFGISDDRAAELEKKVCSDTTLTEDELEYLEEYKQCMAEGEITDSERRLLNKIRNTLGISEQRALEIESRIRN</sequence>
<protein>
    <submittedName>
        <fullName evidence="3">Uncharacterized protein</fullName>
    </submittedName>
</protein>
<dbReference type="InterPro" id="IPR019734">
    <property type="entry name" value="TPR_rpt"/>
</dbReference>
<evidence type="ECO:0000256" key="1">
    <source>
        <dbReference type="PROSITE-ProRule" id="PRU00339"/>
    </source>
</evidence>
<evidence type="ECO:0000313" key="4">
    <source>
        <dbReference type="Proteomes" id="UP000219259"/>
    </source>
</evidence>
<dbReference type="InterPro" id="IPR011990">
    <property type="entry name" value="TPR-like_helical_dom_sf"/>
</dbReference>
<name>A0A2A6E7B8_TANFO</name>
<feature type="region of interest" description="Disordered" evidence="2">
    <location>
        <begin position="381"/>
        <end position="403"/>
    </location>
</feature>
<dbReference type="PROSITE" id="PS50005">
    <property type="entry name" value="TPR"/>
    <property type="match status" value="1"/>
</dbReference>
<accession>A0A2A6E7B8</accession>
<dbReference type="EMBL" id="NSLJ01000020">
    <property type="protein sequence ID" value="PDP43423.1"/>
    <property type="molecule type" value="Genomic_DNA"/>
</dbReference>
<gene>
    <name evidence="3" type="ORF">CLI86_08595</name>
</gene>